<sequence>MSIRSSLPPWSMPSQESRLSMNTSKMVHPWNLGDTNPVRMEGHSRPRHSRHSAVSPVTPTVVLRSMTTIRILRLHKGKFISNDHNSCKSSSTPNASLPVIPGHHLNAGNTVVAKSRLRVRRSETWRSSRPAGRGRSVGRYGTERLSGQFLGRVGRGAASDDLQLQVVLIPKLPVIFTRKAAALMNGNDLHGIRRRRPLNGN</sequence>
<comment type="caution">
    <text evidence="2">The sequence shown here is derived from an EMBL/GenBank/DDBJ whole genome shotgun (WGS) entry which is preliminary data.</text>
</comment>
<gene>
    <name evidence="2" type="ORF">QBC37DRAFT_477263</name>
</gene>
<proteinExistence type="predicted"/>
<evidence type="ECO:0000256" key="1">
    <source>
        <dbReference type="SAM" id="MobiDB-lite"/>
    </source>
</evidence>
<feature type="compositionally biased region" description="Polar residues" evidence="1">
    <location>
        <begin position="12"/>
        <end position="21"/>
    </location>
</feature>
<evidence type="ECO:0000313" key="2">
    <source>
        <dbReference type="EMBL" id="KAK4220233.1"/>
    </source>
</evidence>
<accession>A0AAN6YJ47</accession>
<protein>
    <submittedName>
        <fullName evidence="2">Uncharacterized protein</fullName>
    </submittedName>
</protein>
<reference evidence="2" key="1">
    <citation type="journal article" date="2023" name="Mol. Phylogenet. Evol.">
        <title>Genome-scale phylogeny and comparative genomics of the fungal order Sordariales.</title>
        <authorList>
            <person name="Hensen N."/>
            <person name="Bonometti L."/>
            <person name="Westerberg I."/>
            <person name="Brannstrom I.O."/>
            <person name="Guillou S."/>
            <person name="Cros-Aarteil S."/>
            <person name="Calhoun S."/>
            <person name="Haridas S."/>
            <person name="Kuo A."/>
            <person name="Mondo S."/>
            <person name="Pangilinan J."/>
            <person name="Riley R."/>
            <person name="LaButti K."/>
            <person name="Andreopoulos B."/>
            <person name="Lipzen A."/>
            <person name="Chen C."/>
            <person name="Yan M."/>
            <person name="Daum C."/>
            <person name="Ng V."/>
            <person name="Clum A."/>
            <person name="Steindorff A."/>
            <person name="Ohm R.A."/>
            <person name="Martin F."/>
            <person name="Silar P."/>
            <person name="Natvig D.O."/>
            <person name="Lalanne C."/>
            <person name="Gautier V."/>
            <person name="Ament-Velasquez S.L."/>
            <person name="Kruys A."/>
            <person name="Hutchinson M.I."/>
            <person name="Powell A.J."/>
            <person name="Barry K."/>
            <person name="Miller A.N."/>
            <person name="Grigoriev I.V."/>
            <person name="Debuchy R."/>
            <person name="Gladieux P."/>
            <person name="Hiltunen Thoren M."/>
            <person name="Johannesson H."/>
        </authorList>
    </citation>
    <scope>NUCLEOTIDE SEQUENCE</scope>
    <source>
        <strain evidence="2">PSN293</strain>
    </source>
</reference>
<organism evidence="2 3">
    <name type="scientific">Rhypophila decipiens</name>
    <dbReference type="NCBI Taxonomy" id="261697"/>
    <lineage>
        <taxon>Eukaryota</taxon>
        <taxon>Fungi</taxon>
        <taxon>Dikarya</taxon>
        <taxon>Ascomycota</taxon>
        <taxon>Pezizomycotina</taxon>
        <taxon>Sordariomycetes</taxon>
        <taxon>Sordariomycetidae</taxon>
        <taxon>Sordariales</taxon>
        <taxon>Naviculisporaceae</taxon>
        <taxon>Rhypophila</taxon>
    </lineage>
</organism>
<reference evidence="2" key="2">
    <citation type="submission" date="2023-05" db="EMBL/GenBank/DDBJ databases">
        <authorList>
            <consortium name="Lawrence Berkeley National Laboratory"/>
            <person name="Steindorff A."/>
            <person name="Hensen N."/>
            <person name="Bonometti L."/>
            <person name="Westerberg I."/>
            <person name="Brannstrom I.O."/>
            <person name="Guillou S."/>
            <person name="Cros-Aarteil S."/>
            <person name="Calhoun S."/>
            <person name="Haridas S."/>
            <person name="Kuo A."/>
            <person name="Mondo S."/>
            <person name="Pangilinan J."/>
            <person name="Riley R."/>
            <person name="Labutti K."/>
            <person name="Andreopoulos B."/>
            <person name="Lipzen A."/>
            <person name="Chen C."/>
            <person name="Yanf M."/>
            <person name="Daum C."/>
            <person name="Ng V."/>
            <person name="Clum A."/>
            <person name="Ohm R."/>
            <person name="Martin F."/>
            <person name="Silar P."/>
            <person name="Natvig D."/>
            <person name="Lalanne C."/>
            <person name="Gautier V."/>
            <person name="Ament-Velasquez S.L."/>
            <person name="Kruys A."/>
            <person name="Hutchinson M.I."/>
            <person name="Powell A.J."/>
            <person name="Barry K."/>
            <person name="Miller A.N."/>
            <person name="Grigoriev I.V."/>
            <person name="Debuchy R."/>
            <person name="Gladieux P."/>
            <person name="Thoren M.H."/>
            <person name="Johannesson H."/>
        </authorList>
    </citation>
    <scope>NUCLEOTIDE SEQUENCE</scope>
    <source>
        <strain evidence="2">PSN293</strain>
    </source>
</reference>
<dbReference type="Proteomes" id="UP001301769">
    <property type="component" value="Unassembled WGS sequence"/>
</dbReference>
<feature type="region of interest" description="Disordered" evidence="1">
    <location>
        <begin position="1"/>
        <end position="21"/>
    </location>
</feature>
<name>A0AAN6YJ47_9PEZI</name>
<dbReference type="EMBL" id="MU858045">
    <property type="protein sequence ID" value="KAK4220233.1"/>
    <property type="molecule type" value="Genomic_DNA"/>
</dbReference>
<dbReference type="AlphaFoldDB" id="A0AAN6YJ47"/>
<evidence type="ECO:0000313" key="3">
    <source>
        <dbReference type="Proteomes" id="UP001301769"/>
    </source>
</evidence>
<keyword evidence="3" id="KW-1185">Reference proteome</keyword>